<dbReference type="AlphaFoldDB" id="A0A834F6M0"/>
<protein>
    <submittedName>
        <fullName evidence="1">Uncharacterized protein</fullName>
    </submittedName>
</protein>
<evidence type="ECO:0000313" key="2">
    <source>
        <dbReference type="Proteomes" id="UP000646548"/>
    </source>
</evidence>
<evidence type="ECO:0000313" key="1">
    <source>
        <dbReference type="EMBL" id="KAF6723044.1"/>
    </source>
</evidence>
<accession>A0A834F6M0</accession>
<gene>
    <name evidence="1" type="ORF">FQA47_008195</name>
</gene>
<name>A0A834F6M0_ORYME</name>
<sequence length="123" mass="13351">MDAVNGTNFFMDALRRAGRIPLAAVGERPPSAQARPMYFVKKKDGWNLVGAARYVPLRGVLQDRPWMVGVGPQTPPPPHRAVLFPPQGIVGVASVRWICYFKQKSTECILLSVHEPGGAGEAG</sequence>
<dbReference type="EMBL" id="WKFB01000441">
    <property type="protein sequence ID" value="KAF6723044.1"/>
    <property type="molecule type" value="Genomic_DNA"/>
</dbReference>
<organism evidence="1 2">
    <name type="scientific">Oryzias melastigma</name>
    <name type="common">Marine medaka</name>
    <dbReference type="NCBI Taxonomy" id="30732"/>
    <lineage>
        <taxon>Eukaryota</taxon>
        <taxon>Metazoa</taxon>
        <taxon>Chordata</taxon>
        <taxon>Craniata</taxon>
        <taxon>Vertebrata</taxon>
        <taxon>Euteleostomi</taxon>
        <taxon>Actinopterygii</taxon>
        <taxon>Neopterygii</taxon>
        <taxon>Teleostei</taxon>
        <taxon>Neoteleostei</taxon>
        <taxon>Acanthomorphata</taxon>
        <taxon>Ovalentaria</taxon>
        <taxon>Atherinomorphae</taxon>
        <taxon>Beloniformes</taxon>
        <taxon>Adrianichthyidae</taxon>
        <taxon>Oryziinae</taxon>
        <taxon>Oryzias</taxon>
    </lineage>
</organism>
<comment type="caution">
    <text evidence="1">The sequence shown here is derived from an EMBL/GenBank/DDBJ whole genome shotgun (WGS) entry which is preliminary data.</text>
</comment>
<reference evidence="1" key="1">
    <citation type="journal article" name="BMC Genomics">
        <title>Long-read sequencing and de novo genome assembly of marine medaka (Oryzias melastigma).</title>
        <authorList>
            <person name="Liang P."/>
            <person name="Saqib H.S.A."/>
            <person name="Ni X."/>
            <person name="Shen Y."/>
        </authorList>
    </citation>
    <scope>NUCLEOTIDE SEQUENCE</scope>
    <source>
        <strain evidence="1">Bigg-433</strain>
    </source>
</reference>
<proteinExistence type="predicted"/>
<dbReference type="Proteomes" id="UP000646548">
    <property type="component" value="Unassembled WGS sequence"/>
</dbReference>